<comment type="caution">
    <text evidence="8">The sequence shown here is derived from an EMBL/GenBank/DDBJ whole genome shotgun (WGS) entry which is preliminary data.</text>
</comment>
<sequence length="608" mass="69097">MKKNFLCLSILGIFLLSSCDMNEEPQSSASVNMVFSSAKGLETYAYSFYNDLPNYSSAFKQDATSDYSAKNQIGGMEVGAYTTNSSSSWSWGALRNINFFLENNTNPAVSENIRNHYNGIARLFRARFYFNKLVSYGEVPWIQKVFNNSEDPDLFNSQDTRDVIIEHIIDDLDYAYNYINKVDATKNSTTVNKWTAASFKSRVCLFEAAWRKYHATDELDIARTGCTKYSPKQLYLLAAEAAKEVIDKGPYKIYTGTSYTNGRGSYRQLFIADNAVTTEVMLAIATDKVLQMGEQNWWFNSSTYGPHLCMSRKFAKTYLNRDGSPYRETKNDGSFKTFVEETTNRDLRLNQTIRGYDFTRMDPTGNYVPTAANFSGHSLTGYQYTKYTMDDVSYDDARTNDNDIPLMRFAEVLLNYAEAKAELNTLTDEDWAKTIGVLRMRAGITGGTPTTGTLTAKPTSPEPYIAAYYPDVNDATILEIRRERAIELCLEGFRMNDLKRWNCAHLWVDDPWEGVYIPALNTPLDMNGDGEADVYFYQTDKIDDAKYAPIGVYVGTKKNNVLNVVQAGSGYLLKYNIKGRDWPARQYLYPIPEVVIQKNNNLHQNPGW</sequence>
<dbReference type="Gene3D" id="1.25.40.390">
    <property type="match status" value="1"/>
</dbReference>
<keyword evidence="9" id="KW-1185">Reference proteome</keyword>
<dbReference type="STRING" id="679190.HMPREF0650_0410"/>
<evidence type="ECO:0000313" key="9">
    <source>
        <dbReference type="Proteomes" id="UP000005283"/>
    </source>
</evidence>
<feature type="signal peptide" evidence="6">
    <location>
        <begin position="1"/>
        <end position="22"/>
    </location>
</feature>
<evidence type="ECO:0000256" key="4">
    <source>
        <dbReference type="ARBA" id="ARBA00023136"/>
    </source>
</evidence>
<dbReference type="InterPro" id="IPR011990">
    <property type="entry name" value="TPR-like_helical_dom_sf"/>
</dbReference>
<comment type="similarity">
    <text evidence="2">Belongs to the SusD family.</text>
</comment>
<dbReference type="InterPro" id="IPR012944">
    <property type="entry name" value="SusD_RagB_dom"/>
</dbReference>
<keyword evidence="4" id="KW-0472">Membrane</keyword>
<evidence type="ECO:0000256" key="2">
    <source>
        <dbReference type="ARBA" id="ARBA00006275"/>
    </source>
</evidence>
<feature type="domain" description="RagB/SusD" evidence="7">
    <location>
        <begin position="303"/>
        <end position="608"/>
    </location>
</feature>
<dbReference type="GO" id="GO:0009279">
    <property type="term" value="C:cell outer membrane"/>
    <property type="evidence" value="ECO:0007669"/>
    <property type="project" value="UniProtKB-SubCell"/>
</dbReference>
<reference evidence="8 9" key="1">
    <citation type="submission" date="2009-12" db="EMBL/GenBank/DDBJ databases">
        <title>Genome Sequence of Prevotella buccalis ATCC 35310.</title>
        <authorList>
            <person name="Durkin A.S."/>
            <person name="Madupu R."/>
            <person name="Torralba M."/>
            <person name="Methe B."/>
            <person name="Sutton G."/>
            <person name="Strausberg R.L."/>
            <person name="Nelson K.E."/>
        </authorList>
    </citation>
    <scope>NUCLEOTIDE SEQUENCE [LARGE SCALE GENOMIC DNA]</scope>
    <source>
        <strain evidence="8 9">ATCC 35310</strain>
    </source>
</reference>
<gene>
    <name evidence="8" type="ORF">HMPREF0650_0410</name>
</gene>
<feature type="chain" id="PRO_5003027598" evidence="6">
    <location>
        <begin position="23"/>
        <end position="608"/>
    </location>
</feature>
<dbReference type="RefSeq" id="WP_004350028.1">
    <property type="nucleotide sequence ID" value="NZ_ADEG01000085.1"/>
</dbReference>
<evidence type="ECO:0000256" key="5">
    <source>
        <dbReference type="ARBA" id="ARBA00023237"/>
    </source>
</evidence>
<proteinExistence type="inferred from homology"/>
<evidence type="ECO:0000259" key="7">
    <source>
        <dbReference type="Pfam" id="PF07980"/>
    </source>
</evidence>
<evidence type="ECO:0000313" key="8">
    <source>
        <dbReference type="EMBL" id="EFA91607.1"/>
    </source>
</evidence>
<dbReference type="EMBL" id="ADEG01000085">
    <property type="protein sequence ID" value="EFA91607.1"/>
    <property type="molecule type" value="Genomic_DNA"/>
</dbReference>
<dbReference type="Proteomes" id="UP000005283">
    <property type="component" value="Unassembled WGS sequence"/>
</dbReference>
<dbReference type="AlphaFoldDB" id="D1W759"/>
<accession>D1W759</accession>
<dbReference type="Pfam" id="PF07980">
    <property type="entry name" value="SusD_RagB"/>
    <property type="match status" value="1"/>
</dbReference>
<dbReference type="SUPFAM" id="SSF48452">
    <property type="entry name" value="TPR-like"/>
    <property type="match status" value="1"/>
</dbReference>
<evidence type="ECO:0000256" key="3">
    <source>
        <dbReference type="ARBA" id="ARBA00022729"/>
    </source>
</evidence>
<protein>
    <submittedName>
        <fullName evidence="8">SusD family protein</fullName>
    </submittedName>
</protein>
<dbReference type="PROSITE" id="PS51257">
    <property type="entry name" value="PROKAR_LIPOPROTEIN"/>
    <property type="match status" value="1"/>
</dbReference>
<evidence type="ECO:0000256" key="6">
    <source>
        <dbReference type="SAM" id="SignalP"/>
    </source>
</evidence>
<keyword evidence="5" id="KW-0998">Cell outer membrane</keyword>
<organism evidence="8 9">
    <name type="scientific">Hoylesella buccalis ATCC 35310</name>
    <dbReference type="NCBI Taxonomy" id="679190"/>
    <lineage>
        <taxon>Bacteria</taxon>
        <taxon>Pseudomonadati</taxon>
        <taxon>Bacteroidota</taxon>
        <taxon>Bacteroidia</taxon>
        <taxon>Bacteroidales</taxon>
        <taxon>Prevotellaceae</taxon>
        <taxon>Hoylesella</taxon>
    </lineage>
</organism>
<dbReference type="eggNOG" id="COG0457">
    <property type="taxonomic scope" value="Bacteria"/>
</dbReference>
<name>D1W759_9BACT</name>
<evidence type="ECO:0000256" key="1">
    <source>
        <dbReference type="ARBA" id="ARBA00004442"/>
    </source>
</evidence>
<comment type="subcellular location">
    <subcellularLocation>
        <location evidence="1">Cell outer membrane</location>
    </subcellularLocation>
</comment>
<keyword evidence="3 6" id="KW-0732">Signal</keyword>